<dbReference type="GO" id="GO:0016491">
    <property type="term" value="F:oxidoreductase activity"/>
    <property type="evidence" value="ECO:0007669"/>
    <property type="project" value="InterPro"/>
</dbReference>
<dbReference type="Gene3D" id="3.90.180.10">
    <property type="entry name" value="Medium-chain alcohol dehydrogenases, catalytic domain"/>
    <property type="match status" value="1"/>
</dbReference>
<dbReference type="EMBL" id="AP025739">
    <property type="protein sequence ID" value="BDI34456.1"/>
    <property type="molecule type" value="Genomic_DNA"/>
</dbReference>
<dbReference type="OrthoDB" id="9787435at2"/>
<dbReference type="PANTHER" id="PTHR11695">
    <property type="entry name" value="ALCOHOL DEHYDROGENASE RELATED"/>
    <property type="match status" value="1"/>
</dbReference>
<name>A0A402CQP5_9BACT</name>
<protein>
    <submittedName>
        <fullName evidence="1">NADPH:quinone reductase</fullName>
    </submittedName>
</protein>
<dbReference type="InterPro" id="IPR050700">
    <property type="entry name" value="YIM1/Zinc_Alcohol_DH_Fams"/>
</dbReference>
<accession>A0A402CQP5</accession>
<dbReference type="InterPro" id="IPR013154">
    <property type="entry name" value="ADH-like_N"/>
</dbReference>
<dbReference type="SUPFAM" id="SSF51735">
    <property type="entry name" value="NAD(P)-binding Rossmann-fold domains"/>
    <property type="match status" value="1"/>
</dbReference>
<dbReference type="CDD" id="cd05289">
    <property type="entry name" value="MDR_like_2"/>
    <property type="match status" value="1"/>
</dbReference>
<sequence length="307" mass="31734">MSKAIRIHNYGGPEALQEEDVPVADPGAGQVQIRVHATTLNPIDPLRASGVARSEFALTFPWIPGSDISGVIEKVGEGVTGLSVGDAVYGDPPDSTYAELANVDAGAVAIKPASLSHAEAAAAGVVTQTAWQALDAAGIVSGQRILIHGAGGAVGSAAVQLAHRLGAYVIATASGPDTEYVRGLGADEVIDYKTTPFETVVKDADAVLDTVGGNTQQRSFGVLKPGGVIVALNQFPSQEEAAKHNVNAVMIDTKPSQEILAKLAELLDSGKLKVRVGKTYPLSQAADAWRDSKTQSIKGKIVLIATE</sequence>
<dbReference type="PANTHER" id="PTHR11695:SF294">
    <property type="entry name" value="RETICULON-4-INTERACTING PROTEIN 1, MITOCHONDRIAL"/>
    <property type="match status" value="1"/>
</dbReference>
<keyword evidence="2" id="KW-1185">Reference proteome</keyword>
<dbReference type="AlphaFoldDB" id="A0A402CQP5"/>
<dbReference type="InterPro" id="IPR036291">
    <property type="entry name" value="NAD(P)-bd_dom_sf"/>
</dbReference>
<dbReference type="FunCoup" id="A0A402CQP5">
    <property type="interactions" value="35"/>
</dbReference>
<organism evidence="1 2">
    <name type="scientific">Capsulimonas corticalis</name>
    <dbReference type="NCBI Taxonomy" id="2219043"/>
    <lineage>
        <taxon>Bacteria</taxon>
        <taxon>Bacillati</taxon>
        <taxon>Armatimonadota</taxon>
        <taxon>Armatimonadia</taxon>
        <taxon>Capsulimonadales</taxon>
        <taxon>Capsulimonadaceae</taxon>
        <taxon>Capsulimonas</taxon>
    </lineage>
</organism>
<dbReference type="SMART" id="SM00829">
    <property type="entry name" value="PKS_ER"/>
    <property type="match status" value="1"/>
</dbReference>
<dbReference type="InterPro" id="IPR020843">
    <property type="entry name" value="ER"/>
</dbReference>
<evidence type="ECO:0000313" key="1">
    <source>
        <dbReference type="EMBL" id="BDI34456.1"/>
    </source>
</evidence>
<dbReference type="SUPFAM" id="SSF50129">
    <property type="entry name" value="GroES-like"/>
    <property type="match status" value="1"/>
</dbReference>
<dbReference type="InterPro" id="IPR011032">
    <property type="entry name" value="GroES-like_sf"/>
</dbReference>
<evidence type="ECO:0000313" key="2">
    <source>
        <dbReference type="Proteomes" id="UP000287394"/>
    </source>
</evidence>
<dbReference type="Pfam" id="PF13602">
    <property type="entry name" value="ADH_zinc_N_2"/>
    <property type="match status" value="1"/>
</dbReference>
<gene>
    <name evidence="1" type="ORF">CCAX7_65070</name>
</gene>
<dbReference type="Pfam" id="PF08240">
    <property type="entry name" value="ADH_N"/>
    <property type="match status" value="1"/>
</dbReference>
<dbReference type="Proteomes" id="UP000287394">
    <property type="component" value="Chromosome"/>
</dbReference>
<reference evidence="1 2" key="1">
    <citation type="journal article" date="2019" name="Int. J. Syst. Evol. Microbiol.">
        <title>Capsulimonas corticalis gen. nov., sp. nov., an aerobic capsulated bacterium, of a novel bacterial order, Capsulimonadales ord. nov., of the class Armatimonadia of the phylum Armatimonadetes.</title>
        <authorList>
            <person name="Li J."/>
            <person name="Kudo C."/>
            <person name="Tonouchi A."/>
        </authorList>
    </citation>
    <scope>NUCLEOTIDE SEQUENCE [LARGE SCALE GENOMIC DNA]</scope>
    <source>
        <strain evidence="1 2">AX-7</strain>
    </source>
</reference>
<dbReference type="Gene3D" id="3.40.50.720">
    <property type="entry name" value="NAD(P)-binding Rossmann-like Domain"/>
    <property type="match status" value="1"/>
</dbReference>
<dbReference type="RefSeq" id="WP_119319818.1">
    <property type="nucleotide sequence ID" value="NZ_AP025739.1"/>
</dbReference>
<dbReference type="KEGG" id="ccot:CCAX7_65070"/>
<proteinExistence type="predicted"/>